<keyword evidence="7" id="KW-0472">Membrane</keyword>
<organism evidence="8 9">
    <name type="scientific">Lachnellula arida</name>
    <dbReference type="NCBI Taxonomy" id="1316785"/>
    <lineage>
        <taxon>Eukaryota</taxon>
        <taxon>Fungi</taxon>
        <taxon>Dikarya</taxon>
        <taxon>Ascomycota</taxon>
        <taxon>Pezizomycotina</taxon>
        <taxon>Leotiomycetes</taxon>
        <taxon>Helotiales</taxon>
        <taxon>Lachnaceae</taxon>
        <taxon>Lachnellula</taxon>
    </lineage>
</organism>
<protein>
    <submittedName>
        <fullName evidence="8">Cytochrome P450 monooxygenase patI</fullName>
    </submittedName>
</protein>
<keyword evidence="9" id="KW-1185">Reference proteome</keyword>
<evidence type="ECO:0000256" key="1">
    <source>
        <dbReference type="ARBA" id="ARBA00010617"/>
    </source>
</evidence>
<gene>
    <name evidence="8" type="primary">patI_5</name>
    <name evidence="8" type="ORF">LARI1_G005009</name>
</gene>
<name>A0A8T9B742_9HELO</name>
<feature type="transmembrane region" description="Helical" evidence="7">
    <location>
        <begin position="6"/>
        <end position="23"/>
    </location>
</feature>
<keyword evidence="2 6" id="KW-0479">Metal-binding</keyword>
<dbReference type="PRINTS" id="PR00463">
    <property type="entry name" value="EP450I"/>
</dbReference>
<keyword evidence="3" id="KW-0560">Oxidoreductase</keyword>
<comment type="caution">
    <text evidence="8">The sequence shown here is derived from an EMBL/GenBank/DDBJ whole genome shotgun (WGS) entry which is preliminary data.</text>
</comment>
<evidence type="ECO:0000256" key="5">
    <source>
        <dbReference type="ARBA" id="ARBA00023033"/>
    </source>
</evidence>
<comment type="similarity">
    <text evidence="1">Belongs to the cytochrome P450 family.</text>
</comment>
<keyword evidence="5 8" id="KW-0503">Monooxygenase</keyword>
<keyword evidence="7" id="KW-1133">Transmembrane helix</keyword>
<dbReference type="CDD" id="cd11065">
    <property type="entry name" value="CYP64-like"/>
    <property type="match status" value="1"/>
</dbReference>
<dbReference type="GO" id="GO:0016705">
    <property type="term" value="F:oxidoreductase activity, acting on paired donors, with incorporation or reduction of molecular oxygen"/>
    <property type="evidence" value="ECO:0007669"/>
    <property type="project" value="InterPro"/>
</dbReference>
<accession>A0A8T9B742</accession>
<dbReference type="GO" id="GO:0020037">
    <property type="term" value="F:heme binding"/>
    <property type="evidence" value="ECO:0007669"/>
    <property type="project" value="InterPro"/>
</dbReference>
<feature type="binding site" description="axial binding residue" evidence="6">
    <location>
        <position position="459"/>
    </location>
    <ligand>
        <name>heme</name>
        <dbReference type="ChEBI" id="CHEBI:30413"/>
    </ligand>
    <ligandPart>
        <name>Fe</name>
        <dbReference type="ChEBI" id="CHEBI:18248"/>
    </ligandPart>
</feature>
<proteinExistence type="inferred from homology"/>
<dbReference type="InterPro" id="IPR002401">
    <property type="entry name" value="Cyt_P450_E_grp-I"/>
</dbReference>
<dbReference type="EMBL" id="QGMF01000487">
    <property type="protein sequence ID" value="TVY15535.1"/>
    <property type="molecule type" value="Genomic_DNA"/>
</dbReference>
<dbReference type="Gene3D" id="1.10.630.10">
    <property type="entry name" value="Cytochrome P450"/>
    <property type="match status" value="1"/>
</dbReference>
<evidence type="ECO:0000256" key="4">
    <source>
        <dbReference type="ARBA" id="ARBA00023004"/>
    </source>
</evidence>
<evidence type="ECO:0000256" key="2">
    <source>
        <dbReference type="ARBA" id="ARBA00022723"/>
    </source>
</evidence>
<evidence type="ECO:0000313" key="9">
    <source>
        <dbReference type="Proteomes" id="UP000469559"/>
    </source>
</evidence>
<dbReference type="PANTHER" id="PTHR46300">
    <property type="entry name" value="P450, PUTATIVE (EUROFUNG)-RELATED-RELATED"/>
    <property type="match status" value="1"/>
</dbReference>
<dbReference type="SUPFAM" id="SSF48264">
    <property type="entry name" value="Cytochrome P450"/>
    <property type="match status" value="1"/>
</dbReference>
<dbReference type="OrthoDB" id="1055148at2759"/>
<keyword evidence="4 6" id="KW-0408">Iron</keyword>
<dbReference type="InterPro" id="IPR036396">
    <property type="entry name" value="Cyt_P450_sf"/>
</dbReference>
<dbReference type="Pfam" id="PF00067">
    <property type="entry name" value="p450"/>
    <property type="match status" value="2"/>
</dbReference>
<comment type="cofactor">
    <cofactor evidence="6">
        <name>heme</name>
        <dbReference type="ChEBI" id="CHEBI:30413"/>
    </cofactor>
</comment>
<keyword evidence="6" id="KW-0349">Heme</keyword>
<sequence>MAISVYGLGVAIAVILIGIYRLLQSGKRDKRMPPGPPTLPILGNIHQIPTTGLFKQFREWSKEYGSVFSLKLGSANIVVLCDRKAIHKLLVEKGANFSDRPESYVGHLLTQGDHVALQQMDTTWREKRKVISHTFSPKQLDENHYKVQEAECVTTISFLSLFHFCVKLIFGQNWSTVLMANLLETPEDFYDQIKRYTASVAASITYGQRGATPDNFWAKWTEAMEPGANPPVDEFPFLKMIPASMAAWKRRGISAGKVMDGVWGKARQIINDRRARGERRNCIIDNLLDDYEKKGSPFTEHSFNNLMGEVVEGGADTTSAQLLTLILAFAANPRVQERARQEIDACCGSDRSPTWSDFAALPYINCIIKEGMRWRPVAVTALPHRARADDEYDGMFIPKDTTVFIATWAIHHLDSIYEDSEAFNPDRYLDHPKLANDYAGTSDYSKRDHYNYGAGRRICPGIHLAERNMWRIAAKLLWAYEFAPPINAVTGTEQPLDTDAYNPGILQAPLPFNVRIKPRSSEHVATIRRERSEADGFMEQYR</sequence>
<dbReference type="Proteomes" id="UP000469559">
    <property type="component" value="Unassembled WGS sequence"/>
</dbReference>
<dbReference type="AlphaFoldDB" id="A0A8T9B742"/>
<dbReference type="PANTHER" id="PTHR46300:SF2">
    <property type="entry name" value="CYTOCHROME P450 MONOOXYGENASE ALNH-RELATED"/>
    <property type="match status" value="1"/>
</dbReference>
<keyword evidence="7" id="KW-0812">Transmembrane</keyword>
<reference evidence="8 9" key="1">
    <citation type="submission" date="2018-05" db="EMBL/GenBank/DDBJ databases">
        <title>Whole genome sequencing for identification of molecular markers to develop diagnostic detection tools for the regulated plant pathogen Lachnellula willkommii.</title>
        <authorList>
            <person name="Giroux E."/>
            <person name="Bilodeau G."/>
        </authorList>
    </citation>
    <scope>NUCLEOTIDE SEQUENCE [LARGE SCALE GENOMIC DNA]</scope>
    <source>
        <strain evidence="8 9">CBS 203.66</strain>
    </source>
</reference>
<dbReference type="GO" id="GO:0005506">
    <property type="term" value="F:iron ion binding"/>
    <property type="evidence" value="ECO:0007669"/>
    <property type="project" value="InterPro"/>
</dbReference>
<dbReference type="GO" id="GO:0004497">
    <property type="term" value="F:monooxygenase activity"/>
    <property type="evidence" value="ECO:0007669"/>
    <property type="project" value="UniProtKB-KW"/>
</dbReference>
<dbReference type="InterPro" id="IPR001128">
    <property type="entry name" value="Cyt_P450"/>
</dbReference>
<evidence type="ECO:0000256" key="3">
    <source>
        <dbReference type="ARBA" id="ARBA00023002"/>
    </source>
</evidence>
<evidence type="ECO:0000313" key="8">
    <source>
        <dbReference type="EMBL" id="TVY15535.1"/>
    </source>
</evidence>
<dbReference type="InterPro" id="IPR050364">
    <property type="entry name" value="Cytochrome_P450_fung"/>
</dbReference>
<evidence type="ECO:0000256" key="6">
    <source>
        <dbReference type="PIRSR" id="PIRSR602401-1"/>
    </source>
</evidence>
<evidence type="ECO:0000256" key="7">
    <source>
        <dbReference type="SAM" id="Phobius"/>
    </source>
</evidence>